<name>A0A517R1I3_9PLAN</name>
<evidence type="ECO:0000313" key="3">
    <source>
        <dbReference type="EMBL" id="QDT37726.1"/>
    </source>
</evidence>
<dbReference type="KEGG" id="svp:Pan189_21080"/>
<dbReference type="Proteomes" id="UP000317318">
    <property type="component" value="Chromosome"/>
</dbReference>
<keyword evidence="4" id="KW-1185">Reference proteome</keyword>
<evidence type="ECO:0000256" key="1">
    <source>
        <dbReference type="SAM" id="MobiDB-lite"/>
    </source>
</evidence>
<evidence type="ECO:0000313" key="4">
    <source>
        <dbReference type="Proteomes" id="UP000317318"/>
    </source>
</evidence>
<keyword evidence="2" id="KW-0812">Transmembrane</keyword>
<sequence>MSETPRRSDARLGAGVLTAVIVGLSLLFSVPAWFTAGPTGLRGLIFAAVLCLLPGWVVFAILGLYKSAKSRAFGVLAGAGIRFAVAIAGVLWVKTQWSEDGWQAFLVWMAVLYPICLVVETILILRQTSDQSTIGSGGTEPDYPPQNTEATDGS</sequence>
<keyword evidence="2" id="KW-0472">Membrane</keyword>
<dbReference type="OrthoDB" id="289803at2"/>
<proteinExistence type="predicted"/>
<dbReference type="EMBL" id="CP036268">
    <property type="protein sequence ID" value="QDT37726.1"/>
    <property type="molecule type" value="Genomic_DNA"/>
</dbReference>
<keyword evidence="2" id="KW-1133">Transmembrane helix</keyword>
<gene>
    <name evidence="3" type="ORF">Pan189_21080</name>
</gene>
<feature type="transmembrane region" description="Helical" evidence="2">
    <location>
        <begin position="40"/>
        <end position="65"/>
    </location>
</feature>
<reference evidence="3 4" key="1">
    <citation type="submission" date="2019-02" db="EMBL/GenBank/DDBJ databases">
        <title>Deep-cultivation of Planctomycetes and their phenomic and genomic characterization uncovers novel biology.</title>
        <authorList>
            <person name="Wiegand S."/>
            <person name="Jogler M."/>
            <person name="Boedeker C."/>
            <person name="Pinto D."/>
            <person name="Vollmers J."/>
            <person name="Rivas-Marin E."/>
            <person name="Kohn T."/>
            <person name="Peeters S.H."/>
            <person name="Heuer A."/>
            <person name="Rast P."/>
            <person name="Oberbeckmann S."/>
            <person name="Bunk B."/>
            <person name="Jeske O."/>
            <person name="Meyerdierks A."/>
            <person name="Storesund J.E."/>
            <person name="Kallscheuer N."/>
            <person name="Luecker S."/>
            <person name="Lage O.M."/>
            <person name="Pohl T."/>
            <person name="Merkel B.J."/>
            <person name="Hornburger P."/>
            <person name="Mueller R.-W."/>
            <person name="Bruemmer F."/>
            <person name="Labrenz M."/>
            <person name="Spormann A.M."/>
            <person name="Op den Camp H."/>
            <person name="Overmann J."/>
            <person name="Amann R."/>
            <person name="Jetten M.S.M."/>
            <person name="Mascher T."/>
            <person name="Medema M.H."/>
            <person name="Devos D.P."/>
            <person name="Kaster A.-K."/>
            <person name="Ovreas L."/>
            <person name="Rohde M."/>
            <person name="Galperin M.Y."/>
            <person name="Jogler C."/>
        </authorList>
    </citation>
    <scope>NUCLEOTIDE SEQUENCE [LARGE SCALE GENOMIC DNA]</scope>
    <source>
        <strain evidence="3 4">Pan189</strain>
    </source>
</reference>
<feature type="transmembrane region" description="Helical" evidence="2">
    <location>
        <begin position="105"/>
        <end position="125"/>
    </location>
</feature>
<protein>
    <recommendedName>
        <fullName evidence="5">ATP synthase protein I</fullName>
    </recommendedName>
</protein>
<evidence type="ECO:0000256" key="2">
    <source>
        <dbReference type="SAM" id="Phobius"/>
    </source>
</evidence>
<dbReference type="AlphaFoldDB" id="A0A517R1I3"/>
<feature type="transmembrane region" description="Helical" evidence="2">
    <location>
        <begin position="12"/>
        <end position="34"/>
    </location>
</feature>
<evidence type="ECO:0008006" key="5">
    <source>
        <dbReference type="Google" id="ProtNLM"/>
    </source>
</evidence>
<feature type="region of interest" description="Disordered" evidence="1">
    <location>
        <begin position="131"/>
        <end position="154"/>
    </location>
</feature>
<dbReference type="RefSeq" id="WP_145363817.1">
    <property type="nucleotide sequence ID" value="NZ_CP036268.1"/>
</dbReference>
<accession>A0A517R1I3</accession>
<feature type="compositionally biased region" description="Polar residues" evidence="1">
    <location>
        <begin position="145"/>
        <end position="154"/>
    </location>
</feature>
<feature type="transmembrane region" description="Helical" evidence="2">
    <location>
        <begin position="72"/>
        <end position="93"/>
    </location>
</feature>
<organism evidence="3 4">
    <name type="scientific">Stratiformator vulcanicus</name>
    <dbReference type="NCBI Taxonomy" id="2527980"/>
    <lineage>
        <taxon>Bacteria</taxon>
        <taxon>Pseudomonadati</taxon>
        <taxon>Planctomycetota</taxon>
        <taxon>Planctomycetia</taxon>
        <taxon>Planctomycetales</taxon>
        <taxon>Planctomycetaceae</taxon>
        <taxon>Stratiformator</taxon>
    </lineage>
</organism>